<dbReference type="EMBL" id="CP036525">
    <property type="protein sequence ID" value="QDT06917.1"/>
    <property type="molecule type" value="Genomic_DNA"/>
</dbReference>
<name>A0A517NIF5_9BACT</name>
<proteinExistence type="predicted"/>
<accession>A0A517NIF5</accession>
<protein>
    <submittedName>
        <fullName evidence="1">Uncharacterized protein</fullName>
    </submittedName>
</protein>
<dbReference type="KEGG" id="rlc:K227x_53410"/>
<keyword evidence="2" id="KW-1185">Reference proteome</keyword>
<evidence type="ECO:0000313" key="2">
    <source>
        <dbReference type="Proteomes" id="UP000318538"/>
    </source>
</evidence>
<dbReference type="AlphaFoldDB" id="A0A517NIF5"/>
<organism evidence="1 2">
    <name type="scientific">Rubripirellula lacrimiformis</name>
    <dbReference type="NCBI Taxonomy" id="1930273"/>
    <lineage>
        <taxon>Bacteria</taxon>
        <taxon>Pseudomonadati</taxon>
        <taxon>Planctomycetota</taxon>
        <taxon>Planctomycetia</taxon>
        <taxon>Pirellulales</taxon>
        <taxon>Pirellulaceae</taxon>
        <taxon>Rubripirellula</taxon>
    </lineage>
</organism>
<reference evidence="1 2" key="1">
    <citation type="submission" date="2019-02" db="EMBL/GenBank/DDBJ databases">
        <title>Deep-cultivation of Planctomycetes and their phenomic and genomic characterization uncovers novel biology.</title>
        <authorList>
            <person name="Wiegand S."/>
            <person name="Jogler M."/>
            <person name="Boedeker C."/>
            <person name="Pinto D."/>
            <person name="Vollmers J."/>
            <person name="Rivas-Marin E."/>
            <person name="Kohn T."/>
            <person name="Peeters S.H."/>
            <person name="Heuer A."/>
            <person name="Rast P."/>
            <person name="Oberbeckmann S."/>
            <person name="Bunk B."/>
            <person name="Jeske O."/>
            <person name="Meyerdierks A."/>
            <person name="Storesund J.E."/>
            <person name="Kallscheuer N."/>
            <person name="Luecker S."/>
            <person name="Lage O.M."/>
            <person name="Pohl T."/>
            <person name="Merkel B.J."/>
            <person name="Hornburger P."/>
            <person name="Mueller R.-W."/>
            <person name="Bruemmer F."/>
            <person name="Labrenz M."/>
            <person name="Spormann A.M."/>
            <person name="Op den Camp H."/>
            <person name="Overmann J."/>
            <person name="Amann R."/>
            <person name="Jetten M.S.M."/>
            <person name="Mascher T."/>
            <person name="Medema M.H."/>
            <person name="Devos D.P."/>
            <person name="Kaster A.-K."/>
            <person name="Ovreas L."/>
            <person name="Rohde M."/>
            <person name="Galperin M.Y."/>
            <person name="Jogler C."/>
        </authorList>
    </citation>
    <scope>NUCLEOTIDE SEQUENCE [LARGE SCALE GENOMIC DNA]</scope>
    <source>
        <strain evidence="1 2">K22_7</strain>
    </source>
</reference>
<evidence type="ECO:0000313" key="1">
    <source>
        <dbReference type="EMBL" id="QDT06917.1"/>
    </source>
</evidence>
<sequence>MKFAMRLGGFLCFGFALTYFSFAESPRNRGALCANMRETTLNFIRVEGMEHSHDRYRQQKN</sequence>
<dbReference type="Proteomes" id="UP000318538">
    <property type="component" value="Chromosome"/>
</dbReference>
<gene>
    <name evidence="1" type="ORF">K227x_53410</name>
</gene>